<evidence type="ECO:0000256" key="8">
    <source>
        <dbReference type="ARBA" id="ARBA00022777"/>
    </source>
</evidence>
<evidence type="ECO:0000256" key="13">
    <source>
        <dbReference type="HAMAP-Rule" id="MF_00065"/>
    </source>
</evidence>
<evidence type="ECO:0000256" key="7">
    <source>
        <dbReference type="ARBA" id="ARBA00022741"/>
    </source>
</evidence>
<evidence type="ECO:0000256" key="9">
    <source>
        <dbReference type="ARBA" id="ARBA00022840"/>
    </source>
</evidence>
<dbReference type="AlphaFoldDB" id="A4SDU5"/>
<name>A4SDU5_CHLPM</name>
<evidence type="ECO:0000256" key="6">
    <source>
        <dbReference type="ARBA" id="ARBA00022679"/>
    </source>
</evidence>
<keyword evidence="9 13" id="KW-0067">ATP-binding</keyword>
<evidence type="ECO:0000256" key="11">
    <source>
        <dbReference type="ARBA" id="ARBA00031393"/>
    </source>
</evidence>
<proteinExistence type="inferred from homology"/>
<keyword evidence="13" id="KW-0597">Phosphoprotein</keyword>
<dbReference type="EMBL" id="CP000607">
    <property type="protein sequence ID" value="ABP36654.1"/>
    <property type="molecule type" value="Genomic_DNA"/>
</dbReference>
<feature type="domain" description="APS kinase" evidence="15">
    <location>
        <begin position="24"/>
        <end position="173"/>
    </location>
</feature>
<dbReference type="GO" id="GO:0000103">
    <property type="term" value="P:sulfate assimilation"/>
    <property type="evidence" value="ECO:0007669"/>
    <property type="project" value="UniProtKB-UniRule"/>
</dbReference>
<feature type="binding site" evidence="13">
    <location>
        <begin position="32"/>
        <end position="39"/>
    </location>
    <ligand>
        <name>ATP</name>
        <dbReference type="ChEBI" id="CHEBI:30616"/>
    </ligand>
</feature>
<evidence type="ECO:0000256" key="14">
    <source>
        <dbReference type="RuleBase" id="RU004347"/>
    </source>
</evidence>
<dbReference type="PANTHER" id="PTHR11055">
    <property type="entry name" value="BIFUNCTIONAL 3'-PHOSPHOADENOSINE 5'-PHOSPHOSULFATE SYNTHASE"/>
    <property type="match status" value="1"/>
</dbReference>
<dbReference type="InterPro" id="IPR002891">
    <property type="entry name" value="APS"/>
</dbReference>
<dbReference type="InterPro" id="IPR027417">
    <property type="entry name" value="P-loop_NTPase"/>
</dbReference>
<dbReference type="KEGG" id="pvi:Cvib_0635"/>
<dbReference type="UniPathway" id="UPA00140">
    <property type="reaction ID" value="UER00205"/>
</dbReference>
<evidence type="ECO:0000256" key="5">
    <source>
        <dbReference type="ARBA" id="ARBA00012121"/>
    </source>
</evidence>
<keyword evidence="7 13" id="KW-0547">Nucleotide-binding</keyword>
<evidence type="ECO:0000256" key="10">
    <source>
        <dbReference type="ARBA" id="ARBA00029724"/>
    </source>
</evidence>
<dbReference type="CDD" id="cd02027">
    <property type="entry name" value="APSK"/>
    <property type="match status" value="1"/>
</dbReference>
<dbReference type="InterPro" id="IPR059117">
    <property type="entry name" value="APS_kinase_dom"/>
</dbReference>
<sequence>MSNIHPVFDQILGRADKERLLGQRGCALWFTGLSGSGKTTIARHVEAELAGRGILTQVLDGDNIRTGINRNLGFGVEDRQENIRRIAEVTKLFVQCGVVTLNCFISPTRAMREMAREIIGAEDFIEIFVDTSLAKCEARDVKGLYKKARAGEIPDFTGIHAPFEEPLQPDLRIATEGRDIDSCVRQVVDKVVGCVGV</sequence>
<dbReference type="GO" id="GO:0005524">
    <property type="term" value="F:ATP binding"/>
    <property type="evidence" value="ECO:0007669"/>
    <property type="project" value="UniProtKB-UniRule"/>
</dbReference>
<gene>
    <name evidence="13" type="primary">cysC</name>
    <name evidence="16" type="ordered locus">Cvib_0635</name>
</gene>
<evidence type="ECO:0000256" key="3">
    <source>
        <dbReference type="ARBA" id="ARBA00004806"/>
    </source>
</evidence>
<keyword evidence="8 13" id="KW-0418">Kinase</keyword>
<accession>A4SDU5</accession>
<keyword evidence="6 13" id="KW-0808">Transferase</keyword>
<dbReference type="NCBIfam" id="TIGR00455">
    <property type="entry name" value="apsK"/>
    <property type="match status" value="1"/>
</dbReference>
<dbReference type="NCBIfam" id="NF003013">
    <property type="entry name" value="PRK03846.1"/>
    <property type="match status" value="1"/>
</dbReference>
<dbReference type="GO" id="GO:0004020">
    <property type="term" value="F:adenylylsulfate kinase activity"/>
    <property type="evidence" value="ECO:0007669"/>
    <property type="project" value="UniProtKB-UniRule"/>
</dbReference>
<dbReference type="eggNOG" id="COG0529">
    <property type="taxonomic scope" value="Bacteria"/>
</dbReference>
<evidence type="ECO:0000256" key="4">
    <source>
        <dbReference type="ARBA" id="ARBA00007008"/>
    </source>
</evidence>
<comment type="function">
    <text evidence="2 13 14">Catalyzes the synthesis of activated sulfate.</text>
</comment>
<evidence type="ECO:0000256" key="2">
    <source>
        <dbReference type="ARBA" id="ARBA00002632"/>
    </source>
</evidence>
<protein>
    <recommendedName>
        <fullName evidence="5 13">Adenylyl-sulfate kinase</fullName>
        <ecNumber evidence="5 13">2.7.1.25</ecNumber>
    </recommendedName>
    <alternativeName>
        <fullName evidence="11 13">APS kinase</fullName>
    </alternativeName>
    <alternativeName>
        <fullName evidence="12 13">ATP adenosine-5'-phosphosulfate 3'-phosphotransferase</fullName>
    </alternativeName>
    <alternativeName>
        <fullName evidence="10 13">Adenosine-5'-phosphosulfate kinase</fullName>
    </alternativeName>
</protein>
<reference evidence="16" key="1">
    <citation type="submission" date="2007-03" db="EMBL/GenBank/DDBJ databases">
        <title>Complete sequence of Prosthecochloris vibrioformis DSM 265.</title>
        <authorList>
            <consortium name="US DOE Joint Genome Institute"/>
            <person name="Copeland A."/>
            <person name="Lucas S."/>
            <person name="Lapidus A."/>
            <person name="Barry K."/>
            <person name="Detter J.C."/>
            <person name="Glavina del Rio T."/>
            <person name="Hammon N."/>
            <person name="Israni S."/>
            <person name="Pitluck S."/>
            <person name="Schmutz J."/>
            <person name="Larimer F."/>
            <person name="Land M."/>
            <person name="Hauser L."/>
            <person name="Mikhailova N."/>
            <person name="Li T."/>
            <person name="Overmann J."/>
            <person name="Schuster S.C."/>
            <person name="Bryant D.A."/>
            <person name="Richardson P."/>
        </authorList>
    </citation>
    <scope>NUCLEOTIDE SEQUENCE [LARGE SCALE GENOMIC DNA]</scope>
    <source>
        <strain evidence="16">DSM 265</strain>
    </source>
</reference>
<dbReference type="OrthoDB" id="9804504at2"/>
<dbReference type="GO" id="GO:0070814">
    <property type="term" value="P:hydrogen sulfide biosynthetic process"/>
    <property type="evidence" value="ECO:0007669"/>
    <property type="project" value="UniProtKB-UniRule"/>
</dbReference>
<dbReference type="Pfam" id="PF01583">
    <property type="entry name" value="APS_kinase"/>
    <property type="match status" value="1"/>
</dbReference>
<dbReference type="SUPFAM" id="SSF52540">
    <property type="entry name" value="P-loop containing nucleoside triphosphate hydrolases"/>
    <property type="match status" value="1"/>
</dbReference>
<feature type="active site" description="Phosphoserine intermediate" evidence="13">
    <location>
        <position position="106"/>
    </location>
</feature>
<comment type="similarity">
    <text evidence="4 13 14">Belongs to the APS kinase family.</text>
</comment>
<dbReference type="HOGENOM" id="CLU_046932_1_0_10"/>
<evidence type="ECO:0000256" key="12">
    <source>
        <dbReference type="ARBA" id="ARBA00031464"/>
    </source>
</evidence>
<evidence type="ECO:0000256" key="1">
    <source>
        <dbReference type="ARBA" id="ARBA00001823"/>
    </source>
</evidence>
<dbReference type="EC" id="2.7.1.25" evidence="5 13"/>
<dbReference type="HAMAP" id="MF_00065">
    <property type="entry name" value="Adenylyl_sulf_kinase"/>
    <property type="match status" value="1"/>
</dbReference>
<evidence type="ECO:0000259" key="15">
    <source>
        <dbReference type="Pfam" id="PF01583"/>
    </source>
</evidence>
<dbReference type="STRING" id="290318.Cvib_0635"/>
<evidence type="ECO:0000313" key="16">
    <source>
        <dbReference type="EMBL" id="ABP36654.1"/>
    </source>
</evidence>
<organism evidence="16">
    <name type="scientific">Chlorobium phaeovibrioides (strain DSM 265 / 1930)</name>
    <name type="common">Prosthecochloris vibrioformis (strain DSM 265)</name>
    <dbReference type="NCBI Taxonomy" id="290318"/>
    <lineage>
        <taxon>Bacteria</taxon>
        <taxon>Pseudomonadati</taxon>
        <taxon>Chlorobiota</taxon>
        <taxon>Chlorobiia</taxon>
        <taxon>Chlorobiales</taxon>
        <taxon>Chlorobiaceae</taxon>
        <taxon>Chlorobium/Pelodictyon group</taxon>
        <taxon>Chlorobium</taxon>
    </lineage>
</organism>
<dbReference type="PANTHER" id="PTHR11055:SF1">
    <property type="entry name" value="PAPS SYNTHETASE, ISOFORM D"/>
    <property type="match status" value="1"/>
</dbReference>
<comment type="catalytic activity">
    <reaction evidence="1 13 14">
        <text>adenosine 5'-phosphosulfate + ATP = 3'-phosphoadenylyl sulfate + ADP + H(+)</text>
        <dbReference type="Rhea" id="RHEA:24152"/>
        <dbReference type="ChEBI" id="CHEBI:15378"/>
        <dbReference type="ChEBI" id="CHEBI:30616"/>
        <dbReference type="ChEBI" id="CHEBI:58243"/>
        <dbReference type="ChEBI" id="CHEBI:58339"/>
        <dbReference type="ChEBI" id="CHEBI:456216"/>
        <dbReference type="EC" id="2.7.1.25"/>
    </reaction>
</comment>
<dbReference type="Gene3D" id="3.40.50.300">
    <property type="entry name" value="P-loop containing nucleotide triphosphate hydrolases"/>
    <property type="match status" value="1"/>
</dbReference>
<comment type="pathway">
    <text evidence="3 13 14">Sulfur metabolism; hydrogen sulfide biosynthesis; sulfite from sulfate: step 2/3.</text>
</comment>